<keyword evidence="2" id="KW-1003">Cell membrane</keyword>
<dbReference type="Pfam" id="PF00535">
    <property type="entry name" value="Glycos_transf_2"/>
    <property type="match status" value="1"/>
</dbReference>
<keyword evidence="8" id="KW-1185">Reference proteome</keyword>
<dbReference type="PANTHER" id="PTHR43646:SF2">
    <property type="entry name" value="GLYCOSYLTRANSFERASE 2-LIKE DOMAIN-CONTAINING PROTEIN"/>
    <property type="match status" value="1"/>
</dbReference>
<organism evidence="7 8">
    <name type="scientific">Natronomicrosphaera hydrolytica</name>
    <dbReference type="NCBI Taxonomy" id="3242702"/>
    <lineage>
        <taxon>Bacteria</taxon>
        <taxon>Pseudomonadati</taxon>
        <taxon>Planctomycetota</taxon>
        <taxon>Phycisphaerae</taxon>
        <taxon>Phycisphaerales</taxon>
        <taxon>Phycisphaeraceae</taxon>
        <taxon>Natronomicrosphaera</taxon>
    </lineage>
</organism>
<dbReference type="Proteomes" id="UP001575105">
    <property type="component" value="Unassembled WGS sequence"/>
</dbReference>
<dbReference type="GO" id="GO:0016757">
    <property type="term" value="F:glycosyltransferase activity"/>
    <property type="evidence" value="ECO:0007669"/>
    <property type="project" value="UniProtKB-KW"/>
</dbReference>
<proteinExistence type="predicted"/>
<keyword evidence="5" id="KW-0472">Membrane</keyword>
<keyword evidence="3 7" id="KW-0328">Glycosyltransferase</keyword>
<feature type="domain" description="Glycosyltransferase 2-like" evidence="6">
    <location>
        <begin position="3"/>
        <end position="114"/>
    </location>
</feature>
<evidence type="ECO:0000256" key="5">
    <source>
        <dbReference type="ARBA" id="ARBA00023136"/>
    </source>
</evidence>
<dbReference type="RefSeq" id="WP_425345125.1">
    <property type="nucleotide sequence ID" value="NZ_JBGUBD010000004.1"/>
</dbReference>
<evidence type="ECO:0000313" key="7">
    <source>
        <dbReference type="EMBL" id="MFA9478199.1"/>
    </source>
</evidence>
<evidence type="ECO:0000259" key="6">
    <source>
        <dbReference type="Pfam" id="PF00535"/>
    </source>
</evidence>
<dbReference type="InterPro" id="IPR029044">
    <property type="entry name" value="Nucleotide-diphossugar_trans"/>
</dbReference>
<gene>
    <name evidence="7" type="ORF">ACERK3_07805</name>
</gene>
<dbReference type="SUPFAM" id="SSF53448">
    <property type="entry name" value="Nucleotide-diphospho-sugar transferases"/>
    <property type="match status" value="1"/>
</dbReference>
<evidence type="ECO:0000256" key="2">
    <source>
        <dbReference type="ARBA" id="ARBA00022475"/>
    </source>
</evidence>
<dbReference type="EMBL" id="JBGUBD010000004">
    <property type="protein sequence ID" value="MFA9478199.1"/>
    <property type="molecule type" value="Genomic_DNA"/>
</dbReference>
<name>A0ABV4U5W8_9BACT</name>
<dbReference type="PANTHER" id="PTHR43646">
    <property type="entry name" value="GLYCOSYLTRANSFERASE"/>
    <property type="match status" value="1"/>
</dbReference>
<comment type="subcellular location">
    <subcellularLocation>
        <location evidence="1">Cell membrane</location>
    </subcellularLocation>
</comment>
<evidence type="ECO:0000256" key="4">
    <source>
        <dbReference type="ARBA" id="ARBA00022679"/>
    </source>
</evidence>
<accession>A0ABV4U5W8</accession>
<reference evidence="7 8" key="1">
    <citation type="submission" date="2024-08" db="EMBL/GenBank/DDBJ databases">
        <title>Whole-genome sequencing of halo(alkali)philic microorganisms from hypersaline lakes.</title>
        <authorList>
            <person name="Sorokin D.Y."/>
            <person name="Merkel A.Y."/>
            <person name="Messina E."/>
            <person name="Yakimov M."/>
        </authorList>
    </citation>
    <scope>NUCLEOTIDE SEQUENCE [LARGE SCALE GENOMIC DNA]</scope>
    <source>
        <strain evidence="7 8">AB-hyl4</strain>
    </source>
</reference>
<keyword evidence="4 7" id="KW-0808">Transferase</keyword>
<evidence type="ECO:0000256" key="3">
    <source>
        <dbReference type="ARBA" id="ARBA00022676"/>
    </source>
</evidence>
<protein>
    <submittedName>
        <fullName evidence="7">Glycosyltransferase</fullName>
        <ecNumber evidence="7">2.4.-.-</ecNumber>
    </submittedName>
</protein>
<dbReference type="Gene3D" id="3.90.550.10">
    <property type="entry name" value="Spore Coat Polysaccharide Biosynthesis Protein SpsA, Chain A"/>
    <property type="match status" value="1"/>
</dbReference>
<evidence type="ECO:0000313" key="8">
    <source>
        <dbReference type="Proteomes" id="UP001575105"/>
    </source>
</evidence>
<comment type="caution">
    <text evidence="7">The sequence shown here is derived from an EMBL/GenBank/DDBJ whole genome shotgun (WGS) entry which is preliminary data.</text>
</comment>
<evidence type="ECO:0000256" key="1">
    <source>
        <dbReference type="ARBA" id="ARBA00004236"/>
    </source>
</evidence>
<sequence length="288" mass="31828">MISVIIPAHNEAAVIARGLEALVNGAEPGELEVIVACNGCTDETAAIARQYAPTVKVVETQTASKIAGLNLGDEHACGYPRFYVDADVVLSIESVRRIATVLREGSVPAACPRMAMDLASSSWPVRAYYRVWQRLPYTQAGMMGAGTYAMSEVGRSRFDKFPDVIADDGYVRLLFAEHERPAVPGAVSKVTAPATLGDLLRIKTRSRYGIYQLQQRYPELAQREAAAKNYGGGLRDVMRDIWLWPCVPVYVWVAWMSRRRARRQMSAAGYVWERDESSRQSPATTPTP</sequence>
<dbReference type="InterPro" id="IPR001173">
    <property type="entry name" value="Glyco_trans_2-like"/>
</dbReference>
<dbReference type="EC" id="2.4.-.-" evidence="7"/>